<accession>A0A0F7CNJ8</accession>
<keyword evidence="3" id="KW-1185">Reference proteome</keyword>
<dbReference type="STRING" id="408015.SXIM_16520"/>
<dbReference type="Gene3D" id="1.10.1200.10">
    <property type="entry name" value="ACP-like"/>
    <property type="match status" value="1"/>
</dbReference>
<dbReference type="InterPro" id="IPR009081">
    <property type="entry name" value="PP-bd_ACP"/>
</dbReference>
<protein>
    <submittedName>
        <fullName evidence="2">Acyl carrier protein</fullName>
    </submittedName>
</protein>
<dbReference type="Pfam" id="PF00550">
    <property type="entry name" value="PP-binding"/>
    <property type="match status" value="1"/>
</dbReference>
<dbReference type="SUPFAM" id="SSF47336">
    <property type="entry name" value="ACP-like"/>
    <property type="match status" value="1"/>
</dbReference>
<dbReference type="EMBL" id="CP009922">
    <property type="protein sequence ID" value="AKG43036.1"/>
    <property type="molecule type" value="Genomic_DNA"/>
</dbReference>
<dbReference type="Proteomes" id="UP000034034">
    <property type="component" value="Chromosome"/>
</dbReference>
<evidence type="ECO:0000313" key="3">
    <source>
        <dbReference type="Proteomes" id="UP000034034"/>
    </source>
</evidence>
<name>A0A0F7CNJ8_9ACTN</name>
<dbReference type="HOGENOM" id="CLU_108696_17_0_11"/>
<evidence type="ECO:0000259" key="1">
    <source>
        <dbReference type="PROSITE" id="PS50075"/>
    </source>
</evidence>
<proteinExistence type="predicted"/>
<dbReference type="KEGG" id="sxi:SXIM_16520"/>
<dbReference type="PATRIC" id="fig|408015.6.peg.1688"/>
<dbReference type="AlphaFoldDB" id="A0A0F7CNJ8"/>
<sequence>MVTVSMVCELMAKKLGGKADQHTLNADTEFETVGLSSLQIADIVYAIEDEVGIEFDPGQAANVKTVGDLVELARATKLGSVEA</sequence>
<evidence type="ECO:0000313" key="2">
    <source>
        <dbReference type="EMBL" id="AKG43036.1"/>
    </source>
</evidence>
<feature type="domain" description="Carrier" evidence="1">
    <location>
        <begin position="1"/>
        <end position="77"/>
    </location>
</feature>
<dbReference type="InterPro" id="IPR036736">
    <property type="entry name" value="ACP-like_sf"/>
</dbReference>
<dbReference type="PROSITE" id="PS50075">
    <property type="entry name" value="CARRIER"/>
    <property type="match status" value="1"/>
</dbReference>
<gene>
    <name evidence="2" type="ORF">SXIM_16520</name>
</gene>
<organism evidence="2 3">
    <name type="scientific">Streptomyces xiamenensis</name>
    <dbReference type="NCBI Taxonomy" id="408015"/>
    <lineage>
        <taxon>Bacteria</taxon>
        <taxon>Bacillati</taxon>
        <taxon>Actinomycetota</taxon>
        <taxon>Actinomycetes</taxon>
        <taxon>Kitasatosporales</taxon>
        <taxon>Streptomycetaceae</taxon>
        <taxon>Streptomyces</taxon>
    </lineage>
</organism>
<reference evidence="2" key="1">
    <citation type="submission" date="2019-08" db="EMBL/GenBank/DDBJ databases">
        <title>Complete genome sequence of a mangrove-derived Streptomyces xiamenensis.</title>
        <authorList>
            <person name="Xu J."/>
        </authorList>
    </citation>
    <scope>NUCLEOTIDE SEQUENCE</scope>
    <source>
        <strain evidence="2">318</strain>
    </source>
</reference>